<dbReference type="AlphaFoldDB" id="A0A9D2HAY7"/>
<accession>A0A9D2HAY7</accession>
<sequence length="258" mass="28710">MRLTERTDALCTKNFRDKNKNSWKYIPVKQTGHRKINPKDIAGDTGCRFKKSPVGTLTGSGESGKKEKKLDVLSFRAKLGYSQREAGYIPCVDEAGNLRYVRVIRKSVVKILLPIFFLALIAGGLWWYLSQRGIPDLDEAAIAYQMPDGVKNEDPNEILMPGFGTITMDAGGTTVHAALANPEGNPCYFKYQISLSDTGEQIYESGWIEPGTAVTEWDISEELPEGEYPIHILVQTGSLENYEEEMNQGVVNATLVVR</sequence>
<evidence type="ECO:0000256" key="1">
    <source>
        <dbReference type="SAM" id="Phobius"/>
    </source>
</evidence>
<evidence type="ECO:0000313" key="3">
    <source>
        <dbReference type="Proteomes" id="UP000824223"/>
    </source>
</evidence>
<dbReference type="Proteomes" id="UP000824223">
    <property type="component" value="Unassembled WGS sequence"/>
</dbReference>
<name>A0A9D2HAY7_9FIRM</name>
<reference evidence="2" key="1">
    <citation type="journal article" date="2021" name="PeerJ">
        <title>Extensive microbial diversity within the chicken gut microbiome revealed by metagenomics and culture.</title>
        <authorList>
            <person name="Gilroy R."/>
            <person name="Ravi A."/>
            <person name="Getino M."/>
            <person name="Pursley I."/>
            <person name="Horton D.L."/>
            <person name="Alikhan N.F."/>
            <person name="Baker D."/>
            <person name="Gharbi K."/>
            <person name="Hall N."/>
            <person name="Watson M."/>
            <person name="Adriaenssens E.M."/>
            <person name="Foster-Nyarko E."/>
            <person name="Jarju S."/>
            <person name="Secka A."/>
            <person name="Antonio M."/>
            <person name="Oren A."/>
            <person name="Chaudhuri R.R."/>
            <person name="La Ragione R."/>
            <person name="Hildebrand F."/>
            <person name="Pallen M.J."/>
        </authorList>
    </citation>
    <scope>NUCLEOTIDE SEQUENCE</scope>
    <source>
        <strain evidence="2">ChiSjej2B20-11307</strain>
    </source>
</reference>
<feature type="transmembrane region" description="Helical" evidence="1">
    <location>
        <begin position="108"/>
        <end position="129"/>
    </location>
</feature>
<gene>
    <name evidence="2" type="ORF">H9798_06390</name>
</gene>
<organism evidence="2 3">
    <name type="scientific">Candidatus Mediterraneibacter pullicola</name>
    <dbReference type="NCBI Taxonomy" id="2838682"/>
    <lineage>
        <taxon>Bacteria</taxon>
        <taxon>Bacillati</taxon>
        <taxon>Bacillota</taxon>
        <taxon>Clostridia</taxon>
        <taxon>Lachnospirales</taxon>
        <taxon>Lachnospiraceae</taxon>
        <taxon>Mediterraneibacter</taxon>
    </lineage>
</organism>
<keyword evidence="1" id="KW-0812">Transmembrane</keyword>
<evidence type="ECO:0000313" key="2">
    <source>
        <dbReference type="EMBL" id="HJA06760.1"/>
    </source>
</evidence>
<proteinExistence type="predicted"/>
<comment type="caution">
    <text evidence="2">The sequence shown here is derived from an EMBL/GenBank/DDBJ whole genome shotgun (WGS) entry which is preliminary data.</text>
</comment>
<keyword evidence="1" id="KW-0472">Membrane</keyword>
<reference evidence="2" key="2">
    <citation type="submission" date="2021-04" db="EMBL/GenBank/DDBJ databases">
        <authorList>
            <person name="Gilroy R."/>
        </authorList>
    </citation>
    <scope>NUCLEOTIDE SEQUENCE</scope>
    <source>
        <strain evidence="2">ChiSjej2B20-11307</strain>
    </source>
</reference>
<protein>
    <submittedName>
        <fullName evidence="2">Uncharacterized protein</fullName>
    </submittedName>
</protein>
<dbReference type="EMBL" id="DXAK01000033">
    <property type="protein sequence ID" value="HJA06760.1"/>
    <property type="molecule type" value="Genomic_DNA"/>
</dbReference>
<keyword evidence="1" id="KW-1133">Transmembrane helix</keyword>